<comment type="similarity">
    <text evidence="1">Belongs to the MON1/SAND family.</text>
</comment>
<dbReference type="STRING" id="3075.A0A087SJM1"/>
<evidence type="ECO:0000259" key="2">
    <source>
        <dbReference type="Pfam" id="PF19036"/>
    </source>
</evidence>
<organism evidence="3 4">
    <name type="scientific">Auxenochlorella protothecoides</name>
    <name type="common">Green microalga</name>
    <name type="synonym">Chlorella protothecoides</name>
    <dbReference type="NCBI Taxonomy" id="3075"/>
    <lineage>
        <taxon>Eukaryota</taxon>
        <taxon>Viridiplantae</taxon>
        <taxon>Chlorophyta</taxon>
        <taxon>core chlorophytes</taxon>
        <taxon>Trebouxiophyceae</taxon>
        <taxon>Chlorellales</taxon>
        <taxon>Chlorellaceae</taxon>
        <taxon>Auxenochlorella</taxon>
    </lineage>
</organism>
<protein>
    <recommendedName>
        <fullName evidence="1">Vacuolar fusion protein MON1 homolog</fullName>
    </recommendedName>
</protein>
<dbReference type="InterPro" id="IPR004353">
    <property type="entry name" value="Mon1"/>
</dbReference>
<evidence type="ECO:0000313" key="3">
    <source>
        <dbReference type="EMBL" id="KFM25925.1"/>
    </source>
</evidence>
<dbReference type="OrthoDB" id="272411at2759"/>
<dbReference type="Pfam" id="PF19036">
    <property type="entry name" value="Fuz_longin_1"/>
    <property type="match status" value="1"/>
</dbReference>
<sequence>MKREPRTSVGAERSGRSTIVLLDRPPLALVAVSNQGEPAPVLRMQLSLLHAQLESVLTRSALGVLFRKAPSYDLRRLLGGTEKMLDALVCSWARSPAALLGAYPSLALPQPRRRVLATHLDIALGWEVLLLLNIVGVLGDEEALTPVCLPHADPTALLHAYVRRLGGEGSTAGALGGGPPGTTPLLHYAYRLTGGAQFVASPPVGDGRLQQAIVLAYSQVRAAAYDRGSEAEGPLCGVRMERRPGLALAAVLGKEGELLAAYDALSKCEEVAAHCARLAAWLRAQHASWFS</sequence>
<dbReference type="RefSeq" id="XP_011398821.1">
    <property type="nucleotide sequence ID" value="XM_011400519.1"/>
</dbReference>
<evidence type="ECO:0000313" key="4">
    <source>
        <dbReference type="Proteomes" id="UP000028924"/>
    </source>
</evidence>
<gene>
    <name evidence="3" type="ORF">F751_4177</name>
</gene>
<dbReference type="InterPro" id="IPR043972">
    <property type="entry name" value="FUZ/MON1/HPS1_longin_1"/>
</dbReference>
<dbReference type="AlphaFoldDB" id="A0A087SJM1"/>
<accession>A0A087SJM1</accession>
<dbReference type="eggNOG" id="KOG0997">
    <property type="taxonomic scope" value="Eukaryota"/>
</dbReference>
<dbReference type="GO" id="GO:0016192">
    <property type="term" value="P:vesicle-mediated transport"/>
    <property type="evidence" value="ECO:0007669"/>
    <property type="project" value="InterPro"/>
</dbReference>
<proteinExistence type="inferred from homology"/>
<keyword evidence="4" id="KW-1185">Reference proteome</keyword>
<feature type="domain" description="FUZ/MON1/HPS1 first Longin" evidence="2">
    <location>
        <begin position="15"/>
        <end position="88"/>
    </location>
</feature>
<dbReference type="PRINTS" id="PR01546">
    <property type="entry name" value="YEAST73DUF"/>
</dbReference>
<dbReference type="GO" id="GO:0006623">
    <property type="term" value="P:protein targeting to vacuole"/>
    <property type="evidence" value="ECO:0007669"/>
    <property type="project" value="UniProtKB-UniRule"/>
</dbReference>
<dbReference type="EMBL" id="KL662124">
    <property type="protein sequence ID" value="KFM25925.1"/>
    <property type="molecule type" value="Genomic_DNA"/>
</dbReference>
<dbReference type="GeneID" id="23615568"/>
<dbReference type="PANTHER" id="PTHR13027">
    <property type="entry name" value="SAND PROTEIN-RELATED"/>
    <property type="match status" value="1"/>
</dbReference>
<reference evidence="3 4" key="1">
    <citation type="journal article" date="2014" name="BMC Genomics">
        <title>Oil accumulation mechanisms of the oleaginous microalga Chlorella protothecoides revealed through its genome, transcriptomes, and proteomes.</title>
        <authorList>
            <person name="Gao C."/>
            <person name="Wang Y."/>
            <person name="Shen Y."/>
            <person name="Yan D."/>
            <person name="He X."/>
            <person name="Dai J."/>
            <person name="Wu Q."/>
        </authorList>
    </citation>
    <scope>NUCLEOTIDE SEQUENCE [LARGE SCALE GENOMIC DNA]</scope>
    <source>
        <strain evidence="3 4">0710</strain>
    </source>
</reference>
<name>A0A087SJM1_AUXPR</name>
<evidence type="ECO:0000256" key="1">
    <source>
        <dbReference type="RuleBase" id="RU367048"/>
    </source>
</evidence>
<comment type="function">
    <text evidence="1">Plays an important role in membrane trafficking through the secretory apparatus.</text>
</comment>
<dbReference type="Proteomes" id="UP000028924">
    <property type="component" value="Unassembled WGS sequence"/>
</dbReference>
<dbReference type="PANTHER" id="PTHR13027:SF7">
    <property type="entry name" value="VACUOLAR FUSION PROTEIN MON1 HOMOLOG"/>
    <property type="match status" value="1"/>
</dbReference>
<dbReference type="KEGG" id="apro:F751_4177"/>